<comment type="caution">
    <text evidence="1">The sequence shown here is derived from an EMBL/GenBank/DDBJ whole genome shotgun (WGS) entry which is preliminary data.</text>
</comment>
<gene>
    <name evidence="1" type="ORF">SDC9_202242</name>
</gene>
<reference evidence="1" key="1">
    <citation type="submission" date="2019-08" db="EMBL/GenBank/DDBJ databases">
        <authorList>
            <person name="Kucharzyk K."/>
            <person name="Murdoch R.W."/>
            <person name="Higgins S."/>
            <person name="Loffler F."/>
        </authorList>
    </citation>
    <scope>NUCLEOTIDE SEQUENCE</scope>
</reference>
<proteinExistence type="predicted"/>
<protein>
    <submittedName>
        <fullName evidence="1">Uncharacterized protein</fullName>
    </submittedName>
</protein>
<dbReference type="AlphaFoldDB" id="A0A645IT49"/>
<evidence type="ECO:0000313" key="1">
    <source>
        <dbReference type="EMBL" id="MPN54571.1"/>
    </source>
</evidence>
<accession>A0A645IT49</accession>
<name>A0A645IT49_9ZZZZ</name>
<sequence length="142" mass="15854">MADVRHDGELFSVMDKRVSNRVRRVVRGGEGMHAELLEIEIPIRLKHADVLGCDLADAFRHVLPALRRGIDGNVIFSRKHADAGDVIGMFMGDQDRIQPLRAEVDHRHHLTQTLCGHARVYNQAHTARLQIGGIAGRTAAQR</sequence>
<dbReference type="EMBL" id="VSSQ01122926">
    <property type="protein sequence ID" value="MPN54571.1"/>
    <property type="molecule type" value="Genomic_DNA"/>
</dbReference>
<organism evidence="1">
    <name type="scientific">bioreactor metagenome</name>
    <dbReference type="NCBI Taxonomy" id="1076179"/>
    <lineage>
        <taxon>unclassified sequences</taxon>
        <taxon>metagenomes</taxon>
        <taxon>ecological metagenomes</taxon>
    </lineage>
</organism>